<keyword evidence="9 11" id="KW-0106">Calcium</keyword>
<evidence type="ECO:0000256" key="4">
    <source>
        <dbReference type="ARBA" id="ARBA00012462"/>
    </source>
</evidence>
<evidence type="ECO:0000256" key="7">
    <source>
        <dbReference type="ARBA" id="ARBA00022801"/>
    </source>
</evidence>
<dbReference type="GO" id="GO:0005576">
    <property type="term" value="C:extracellular region"/>
    <property type="evidence" value="ECO:0007669"/>
    <property type="project" value="UniProtKB-SubCell"/>
</dbReference>
<evidence type="ECO:0000256" key="11">
    <source>
        <dbReference type="PROSITE-ProRule" id="PRU01032"/>
    </source>
</evidence>
<feature type="binding site" evidence="11">
    <location>
        <position position="825"/>
    </location>
    <ligand>
        <name>Ca(2+)</name>
        <dbReference type="ChEBI" id="CHEBI:29108"/>
    </ligand>
</feature>
<dbReference type="GO" id="GO:0004252">
    <property type="term" value="F:serine-type endopeptidase activity"/>
    <property type="evidence" value="ECO:0007669"/>
    <property type="project" value="UniProtKB-UniRule"/>
</dbReference>
<organism evidence="13 14">
    <name type="scientific">Lentinula edodes</name>
    <name type="common">Shiitake mushroom</name>
    <name type="synonym">Lentinus edodes</name>
    <dbReference type="NCBI Taxonomy" id="5353"/>
    <lineage>
        <taxon>Eukaryota</taxon>
        <taxon>Fungi</taxon>
        <taxon>Dikarya</taxon>
        <taxon>Basidiomycota</taxon>
        <taxon>Agaricomycotina</taxon>
        <taxon>Agaricomycetes</taxon>
        <taxon>Agaricomycetidae</taxon>
        <taxon>Agaricales</taxon>
        <taxon>Marasmiineae</taxon>
        <taxon>Omphalotaceae</taxon>
        <taxon>Lentinula</taxon>
    </lineage>
</organism>
<dbReference type="PANTHER" id="PTHR14218:SF15">
    <property type="entry name" value="TRIPEPTIDYL-PEPTIDASE 1"/>
    <property type="match status" value="1"/>
</dbReference>
<feature type="active site" description="Charge relay system" evidence="11">
    <location>
        <position position="571"/>
    </location>
</feature>
<dbReference type="EMBL" id="BDGU01000016">
    <property type="protein sequence ID" value="GAV99671.1"/>
    <property type="molecule type" value="Genomic_DNA"/>
</dbReference>
<feature type="active site" description="Charge relay system" evidence="11">
    <location>
        <position position="567"/>
    </location>
</feature>
<dbReference type="Gene3D" id="3.40.50.200">
    <property type="entry name" value="Peptidase S8/S53 domain"/>
    <property type="match status" value="1"/>
</dbReference>
<dbReference type="STRING" id="5353.A0A1Q3DXE4"/>
<dbReference type="PANTHER" id="PTHR14218">
    <property type="entry name" value="PROTEASE S8 TRIPEPTIDYL PEPTIDASE I CLN2"/>
    <property type="match status" value="1"/>
</dbReference>
<evidence type="ECO:0000256" key="3">
    <source>
        <dbReference type="ARBA" id="ARBA00004239"/>
    </source>
</evidence>
<keyword evidence="7 11" id="KW-0378">Hydrolase</keyword>
<evidence type="ECO:0000256" key="9">
    <source>
        <dbReference type="ARBA" id="ARBA00022837"/>
    </source>
</evidence>
<keyword evidence="10" id="KW-0865">Zymogen</keyword>
<dbReference type="InterPro" id="IPR036852">
    <property type="entry name" value="Peptidase_S8/S53_dom_sf"/>
</dbReference>
<keyword evidence="8 11" id="KW-0720">Serine protease</keyword>
<feature type="active site" description="Charge relay system" evidence="11">
    <location>
        <position position="763"/>
    </location>
</feature>
<dbReference type="EC" id="3.4.14.10" evidence="4"/>
<dbReference type="Pfam" id="PF09286">
    <property type="entry name" value="Pro-kuma_activ"/>
    <property type="match status" value="1"/>
</dbReference>
<dbReference type="PROSITE" id="PS51695">
    <property type="entry name" value="SEDOLISIN"/>
    <property type="match status" value="1"/>
</dbReference>
<sequence>MQSTLIDYPSGFFFSLGIGPEDDTMFMHDPFKFDYAQDKIPLGQDNLQMVNEDSAISTNSTTVHNSTAPDDSASLSLNRATSANFNIHNSTAPDDSASFSLPSERGMSRAIRIQSSLDILRTGRISPVEFLTELLDVTNPRSAQFRGKLYSKTNKRVDDLLDKIVEDPMGEALIEDWFRRYGLRKRDSVSSISCGKENILPGTGLGNAQYYRLALEDFAEFRIHILVRRKHDLWTSKVSVFLFGTSNNVTRGASFLPPADNRSLMAFISQNLLTASIMVRLSSYAALLSGFASSMAAGIPTRRAMAVHDERELPVHFANAGTPSPDTLMNLKLALTASDMAGLEQTFWDVSTPGNALYGQHLSFEETKVFAAPTTDTVTAVTAWLNENGINNITTTGAFDDWLAFTVPISTANSLFEADFQNFTEIGGPTQLIRTLSYSLPVDLQQHINLLHPSTDFVRNIKGPIFRASVPGSSLNNTARALTAPSSCNSVVTPTCLQDLYGIPTTPATQASSKLAVSGFIDQWPQTADLKTFLGALRTDISSATTFTLQTLDGGSDPQAARDAGIEANLDIQYTVGVATGVPITFISVGEDNTDGIDGFLDIMNNINAQTAPPFVLTTSYGFDEPDLTSAMANQLCNAYMTSGTRGVSILFASGDGGVSGSQSQSCSTFIPTFPSGCPFLTSVGATQDVTETSASFSSGGFSNIFARPSYQTTPVATYLTALGSTNSGKFSTTGRAFPDVAAQGVNVEIVDGGSAGLVDGTSCASPIFASVIALINDRLVAAGKSPLGFLNPFLYANPTAFFDITTGDNPGCNTNGFPAKAGWDPVTGLGTPNFASLLAAAGV</sequence>
<dbReference type="Pfam" id="PF00082">
    <property type="entry name" value="Peptidase_S8"/>
    <property type="match status" value="1"/>
</dbReference>
<comment type="function">
    <text evidence="2">Secreted tripeptidyl-peptidase which degrades proteins at acidic pHs and is involved in virulence.</text>
</comment>
<dbReference type="CDD" id="cd04056">
    <property type="entry name" value="Peptidases_S53"/>
    <property type="match status" value="1"/>
</dbReference>
<feature type="domain" description="Peptidase S53" evidence="12">
    <location>
        <begin position="491"/>
        <end position="844"/>
    </location>
</feature>
<proteinExistence type="predicted"/>
<evidence type="ECO:0000259" key="12">
    <source>
        <dbReference type="PROSITE" id="PS51695"/>
    </source>
</evidence>
<evidence type="ECO:0000313" key="14">
    <source>
        <dbReference type="Proteomes" id="UP000188533"/>
    </source>
</evidence>
<keyword evidence="6 11" id="KW-0479">Metal-binding</keyword>
<dbReference type="SUPFAM" id="SSF54897">
    <property type="entry name" value="Protease propeptides/inhibitors"/>
    <property type="match status" value="1"/>
</dbReference>
<comment type="cofactor">
    <cofactor evidence="11">
        <name>Ca(2+)</name>
        <dbReference type="ChEBI" id="CHEBI:29108"/>
    </cofactor>
    <text evidence="11">Binds 1 Ca(2+) ion per subunit.</text>
</comment>
<dbReference type="InterPro" id="IPR000209">
    <property type="entry name" value="Peptidase_S8/S53_dom"/>
</dbReference>
<dbReference type="GO" id="GO:0008240">
    <property type="term" value="F:tripeptidyl-peptidase activity"/>
    <property type="evidence" value="ECO:0007669"/>
    <property type="project" value="UniProtKB-EC"/>
</dbReference>
<comment type="catalytic activity">
    <reaction evidence="1">
        <text>Release of an N-terminal tripeptide from a polypeptide.</text>
        <dbReference type="EC" id="3.4.14.10"/>
    </reaction>
</comment>
<reference evidence="13 14" key="1">
    <citation type="submission" date="2016-08" db="EMBL/GenBank/DDBJ databases">
        <authorList>
            <consortium name="Lentinula edodes genome sequencing consortium"/>
            <person name="Sakamoto Y."/>
            <person name="Nakade K."/>
            <person name="Sato S."/>
            <person name="Yoshida Y."/>
            <person name="Miyazaki K."/>
            <person name="Natsume S."/>
            <person name="Konno N."/>
        </authorList>
    </citation>
    <scope>NUCLEOTIDE SEQUENCE [LARGE SCALE GENOMIC DNA]</scope>
    <source>
        <strain evidence="13 14">NBRC 111202</strain>
    </source>
</reference>
<evidence type="ECO:0000256" key="10">
    <source>
        <dbReference type="ARBA" id="ARBA00023145"/>
    </source>
</evidence>
<evidence type="ECO:0000256" key="1">
    <source>
        <dbReference type="ARBA" id="ARBA00001910"/>
    </source>
</evidence>
<evidence type="ECO:0000256" key="8">
    <source>
        <dbReference type="ARBA" id="ARBA00022825"/>
    </source>
</evidence>
<keyword evidence="14" id="KW-1185">Reference proteome</keyword>
<dbReference type="SMART" id="SM00944">
    <property type="entry name" value="Pro-kuma_activ"/>
    <property type="match status" value="1"/>
</dbReference>
<comment type="subcellular location">
    <subcellularLocation>
        <location evidence="3">Secreted</location>
        <location evidence="3">Extracellular space</location>
    </subcellularLocation>
</comment>
<dbReference type="GO" id="GO:0006508">
    <property type="term" value="P:proteolysis"/>
    <property type="evidence" value="ECO:0007669"/>
    <property type="project" value="UniProtKB-KW"/>
</dbReference>
<evidence type="ECO:0000313" key="13">
    <source>
        <dbReference type="EMBL" id="GAV99671.1"/>
    </source>
</evidence>
<feature type="binding site" evidence="11">
    <location>
        <position position="823"/>
    </location>
    <ligand>
        <name>Ca(2+)</name>
        <dbReference type="ChEBI" id="CHEBI:29108"/>
    </ligand>
</feature>
<protein>
    <recommendedName>
        <fullName evidence="4">tripeptidyl-peptidase II</fullName>
        <ecNumber evidence="4">3.4.14.10</ecNumber>
    </recommendedName>
</protein>
<feature type="binding site" evidence="11">
    <location>
        <position position="804"/>
    </location>
    <ligand>
        <name>Ca(2+)</name>
        <dbReference type="ChEBI" id="CHEBI:29108"/>
    </ligand>
</feature>
<feature type="binding site" evidence="11">
    <location>
        <position position="805"/>
    </location>
    <ligand>
        <name>Ca(2+)</name>
        <dbReference type="ChEBI" id="CHEBI:29108"/>
    </ligand>
</feature>
<dbReference type="AlphaFoldDB" id="A0A1Q3DXE4"/>
<comment type="caution">
    <text evidence="13">The sequence shown here is derived from an EMBL/GenBank/DDBJ whole genome shotgun (WGS) entry which is preliminary data.</text>
</comment>
<evidence type="ECO:0000256" key="6">
    <source>
        <dbReference type="ARBA" id="ARBA00022723"/>
    </source>
</evidence>
<keyword evidence="5 11" id="KW-0645">Protease</keyword>
<name>A0A1Q3DXE4_LENED</name>
<evidence type="ECO:0000256" key="2">
    <source>
        <dbReference type="ARBA" id="ARBA00002451"/>
    </source>
</evidence>
<dbReference type="InterPro" id="IPR050819">
    <property type="entry name" value="Tripeptidyl-peptidase_I"/>
</dbReference>
<dbReference type="SUPFAM" id="SSF52743">
    <property type="entry name" value="Subtilisin-like"/>
    <property type="match status" value="1"/>
</dbReference>
<dbReference type="GO" id="GO:0046872">
    <property type="term" value="F:metal ion binding"/>
    <property type="evidence" value="ECO:0007669"/>
    <property type="project" value="UniProtKB-UniRule"/>
</dbReference>
<evidence type="ECO:0000256" key="5">
    <source>
        <dbReference type="ARBA" id="ARBA00022670"/>
    </source>
</evidence>
<accession>A0A1Q3DXE4</accession>
<dbReference type="Proteomes" id="UP000188533">
    <property type="component" value="Unassembled WGS sequence"/>
</dbReference>
<dbReference type="InterPro" id="IPR030400">
    <property type="entry name" value="Sedolisin_dom"/>
</dbReference>
<dbReference type="CDD" id="cd11377">
    <property type="entry name" value="Pro-peptidase_S53"/>
    <property type="match status" value="1"/>
</dbReference>
<reference evidence="13 14" key="2">
    <citation type="submission" date="2017-02" db="EMBL/GenBank/DDBJ databases">
        <title>A genome survey and senescence transcriptome analysis in Lentinula edodes.</title>
        <authorList>
            <person name="Sakamoto Y."/>
            <person name="Nakade K."/>
            <person name="Sato S."/>
            <person name="Yoshida Y."/>
            <person name="Miyazaki K."/>
            <person name="Natsume S."/>
            <person name="Konno N."/>
        </authorList>
    </citation>
    <scope>NUCLEOTIDE SEQUENCE [LARGE SCALE GENOMIC DNA]</scope>
    <source>
        <strain evidence="13 14">NBRC 111202</strain>
    </source>
</reference>
<gene>
    <name evidence="13" type="ORF">LENED_001145</name>
</gene>
<dbReference type="InterPro" id="IPR015366">
    <property type="entry name" value="S53_propep"/>
</dbReference>